<keyword evidence="8 9" id="KW-0472">Membrane</keyword>
<feature type="transmembrane region" description="Helical" evidence="9">
    <location>
        <begin position="130"/>
        <end position="150"/>
    </location>
</feature>
<keyword evidence="2" id="KW-0813">Transport</keyword>
<feature type="non-terminal residue" evidence="10">
    <location>
        <position position="1"/>
    </location>
</feature>
<organism evidence="10">
    <name type="scientific">marine sediment metagenome</name>
    <dbReference type="NCBI Taxonomy" id="412755"/>
    <lineage>
        <taxon>unclassified sequences</taxon>
        <taxon>metagenomes</taxon>
        <taxon>ecological metagenomes</taxon>
    </lineage>
</organism>
<name>X0XX64_9ZZZZ</name>
<feature type="transmembrane region" description="Helical" evidence="9">
    <location>
        <begin position="156"/>
        <end position="178"/>
    </location>
</feature>
<dbReference type="GO" id="GO:0012505">
    <property type="term" value="C:endomembrane system"/>
    <property type="evidence" value="ECO:0007669"/>
    <property type="project" value="UniProtKB-SubCell"/>
</dbReference>
<feature type="transmembrane region" description="Helical" evidence="9">
    <location>
        <begin position="62"/>
        <end position="85"/>
    </location>
</feature>
<evidence type="ECO:0000256" key="1">
    <source>
        <dbReference type="ARBA" id="ARBA00004127"/>
    </source>
</evidence>
<keyword evidence="3 9" id="KW-0812">Transmembrane</keyword>
<reference evidence="10" key="1">
    <citation type="journal article" date="2014" name="Front. Microbiol.">
        <title>High frequency of phylogenetically diverse reductive dehalogenase-homologous genes in deep subseafloor sedimentary metagenomes.</title>
        <authorList>
            <person name="Kawai M."/>
            <person name="Futagami T."/>
            <person name="Toyoda A."/>
            <person name="Takaki Y."/>
            <person name="Nishi S."/>
            <person name="Hori S."/>
            <person name="Arai W."/>
            <person name="Tsubouchi T."/>
            <person name="Morono Y."/>
            <person name="Uchiyama I."/>
            <person name="Ito T."/>
            <person name="Fujiyama A."/>
            <person name="Inagaki F."/>
            <person name="Takami H."/>
        </authorList>
    </citation>
    <scope>NUCLEOTIDE SEQUENCE</scope>
    <source>
        <strain evidence="10">Expedition CK06-06</strain>
    </source>
</reference>
<proteinExistence type="predicted"/>
<dbReference type="Pfam" id="PF03030">
    <property type="entry name" value="H_PPase"/>
    <property type="match status" value="1"/>
</dbReference>
<evidence type="ECO:0000313" key="10">
    <source>
        <dbReference type="EMBL" id="GAG41178.1"/>
    </source>
</evidence>
<feature type="transmembrane region" description="Helical" evidence="9">
    <location>
        <begin position="25"/>
        <end position="42"/>
    </location>
</feature>
<comment type="subcellular location">
    <subcellularLocation>
        <location evidence="1">Endomembrane system</location>
        <topology evidence="1">Multi-pass membrane protein</topology>
    </subcellularLocation>
</comment>
<keyword evidence="7" id="KW-0406">Ion transport</keyword>
<dbReference type="AlphaFoldDB" id="X0XX64"/>
<keyword evidence="6 9" id="KW-1133">Transmembrane helix</keyword>
<evidence type="ECO:0000256" key="6">
    <source>
        <dbReference type="ARBA" id="ARBA00022989"/>
    </source>
</evidence>
<dbReference type="InterPro" id="IPR004131">
    <property type="entry name" value="PPase-energised_H-pump"/>
</dbReference>
<feature type="transmembrane region" description="Helical" evidence="9">
    <location>
        <begin position="222"/>
        <end position="243"/>
    </location>
</feature>
<evidence type="ECO:0000256" key="8">
    <source>
        <dbReference type="ARBA" id="ARBA00023136"/>
    </source>
</evidence>
<protein>
    <recommendedName>
        <fullName evidence="11">Sodium-translocating pyrophosphatase</fullName>
    </recommendedName>
</protein>
<dbReference type="EMBL" id="BARS01044973">
    <property type="protein sequence ID" value="GAG41178.1"/>
    <property type="molecule type" value="Genomic_DNA"/>
</dbReference>
<evidence type="ECO:0000256" key="5">
    <source>
        <dbReference type="ARBA" id="ARBA00022967"/>
    </source>
</evidence>
<dbReference type="GO" id="GO:0016020">
    <property type="term" value="C:membrane"/>
    <property type="evidence" value="ECO:0007669"/>
    <property type="project" value="InterPro"/>
</dbReference>
<accession>X0XX64</accession>
<evidence type="ECO:0000256" key="2">
    <source>
        <dbReference type="ARBA" id="ARBA00022448"/>
    </source>
</evidence>
<evidence type="ECO:0000256" key="9">
    <source>
        <dbReference type="SAM" id="Phobius"/>
    </source>
</evidence>
<keyword evidence="5" id="KW-1278">Translocase</keyword>
<dbReference type="GO" id="GO:0004427">
    <property type="term" value="F:inorganic diphosphate phosphatase activity"/>
    <property type="evidence" value="ECO:0007669"/>
    <property type="project" value="InterPro"/>
</dbReference>
<gene>
    <name evidence="10" type="ORF">S01H1_67875</name>
</gene>
<evidence type="ECO:0008006" key="11">
    <source>
        <dbReference type="Google" id="ProtNLM"/>
    </source>
</evidence>
<keyword evidence="4" id="KW-0460">Magnesium</keyword>
<comment type="caution">
    <text evidence="10">The sequence shown here is derived from an EMBL/GenBank/DDBJ whole genome shotgun (WGS) entry which is preliminary data.</text>
</comment>
<evidence type="ECO:0000256" key="7">
    <source>
        <dbReference type="ARBA" id="ARBA00023065"/>
    </source>
</evidence>
<dbReference type="GO" id="GO:0009678">
    <property type="term" value="F:diphosphate hydrolysis-driven proton transmembrane transporter activity"/>
    <property type="evidence" value="ECO:0007669"/>
    <property type="project" value="InterPro"/>
</dbReference>
<sequence length="245" mass="25629">LGDDIVDITDEIDAAGNTTKAITKGFAIGAAGLTSLALLASYQEIVKTITGQTISFNLMNPLVMMGVFIGMSVPIIFSAMIILGVSKNAFRMIEEIRRQFREIPGLMEGTGQPDYNACINIATKGALKELLPLIVFSISTTLIVGFVAGIHALGGYLSGAIFSGFFLAILMANAGGLWDNAKKYVESGYFGGKGSDAHKAAVIGDTVGDPFKDTAGPSLNTLVTVISQIASLFAPLIIAYALIGL</sequence>
<dbReference type="PANTHER" id="PTHR31998">
    <property type="entry name" value="K(+)-INSENSITIVE PYROPHOSPHATE-ENERGIZED PROTON PUMP"/>
    <property type="match status" value="1"/>
</dbReference>
<evidence type="ECO:0000256" key="3">
    <source>
        <dbReference type="ARBA" id="ARBA00022692"/>
    </source>
</evidence>
<evidence type="ECO:0000256" key="4">
    <source>
        <dbReference type="ARBA" id="ARBA00022842"/>
    </source>
</evidence>